<evidence type="ECO:0000256" key="2">
    <source>
        <dbReference type="ARBA" id="ARBA00022490"/>
    </source>
</evidence>
<dbReference type="AlphaFoldDB" id="A0AAU9IHI1"/>
<dbReference type="SUPFAM" id="SSF52540">
    <property type="entry name" value="P-loop containing nucleoside triphosphate hydrolases"/>
    <property type="match status" value="1"/>
</dbReference>
<evidence type="ECO:0000256" key="7">
    <source>
        <dbReference type="RuleBase" id="RU000394"/>
    </source>
</evidence>
<dbReference type="InterPro" id="IPR027640">
    <property type="entry name" value="Kinesin-like_fam"/>
</dbReference>
<evidence type="ECO:0000256" key="5">
    <source>
        <dbReference type="ARBA" id="ARBA00023054"/>
    </source>
</evidence>
<dbReference type="GO" id="GO:0005737">
    <property type="term" value="C:cytoplasm"/>
    <property type="evidence" value="ECO:0007669"/>
    <property type="project" value="UniProtKB-SubCell"/>
</dbReference>
<name>A0AAU9IHI1_9CILI</name>
<evidence type="ECO:0000256" key="9">
    <source>
        <dbReference type="SAM" id="MobiDB-lite"/>
    </source>
</evidence>
<dbReference type="GO" id="GO:0007018">
    <property type="term" value="P:microtubule-based movement"/>
    <property type="evidence" value="ECO:0007669"/>
    <property type="project" value="InterPro"/>
</dbReference>
<dbReference type="PANTHER" id="PTHR47969:SF15">
    <property type="entry name" value="CHROMOSOME-ASSOCIATED KINESIN KIF4A-RELATED"/>
    <property type="match status" value="1"/>
</dbReference>
<dbReference type="GO" id="GO:0003777">
    <property type="term" value="F:microtubule motor activity"/>
    <property type="evidence" value="ECO:0007669"/>
    <property type="project" value="InterPro"/>
</dbReference>
<feature type="binding site" evidence="6">
    <location>
        <begin position="117"/>
        <end position="124"/>
    </location>
    <ligand>
        <name>ATP</name>
        <dbReference type="ChEBI" id="CHEBI:30616"/>
    </ligand>
</feature>
<evidence type="ECO:0000256" key="3">
    <source>
        <dbReference type="ARBA" id="ARBA00022741"/>
    </source>
</evidence>
<comment type="caution">
    <text evidence="11">The sequence shown here is derived from an EMBL/GenBank/DDBJ whole genome shotgun (WGS) entry which is preliminary data.</text>
</comment>
<dbReference type="CDD" id="cd00106">
    <property type="entry name" value="KISc"/>
    <property type="match status" value="1"/>
</dbReference>
<dbReference type="Gene3D" id="3.40.850.10">
    <property type="entry name" value="Kinesin motor domain"/>
    <property type="match status" value="1"/>
</dbReference>
<sequence>MQSPVKSLSNSNKIPSHPPSVSGGSSMLEQEGGESIRVCIRIRPLNQRESSTGNSSCIDVQNPKNLLLKMKGGMRNYTFHHIFDVDAQQGEVFSETGVHSLLDSALEGYSCTAFAYGQTGSGKTYSMAGVEERFGRQDYTSDETDGIIPRAISYVWQRMASRQERYFVKSGFFEIYNEQVRDLLNPSSGVLHCRWNAKQGFFVEELMIVDCTNIDDLIAVLHEGMKNRKSGSHELNADSSRSHSILMIYFISEITSEDGHSFKRYGKMYFVDLAGSERLKETKSQGDMLNETKNINKSLFTLGKVISALGDKKNRGLKPHVPYRDSKLTMVLMDSLGGSSRAIMIACVSPANAYIEETTSTLNYATRAMNIQNKPLLQVDNSEYLILNLRREAQLLKLENEYLKEQLARAQGGLPPMMVDFANSYNESPNDPVLQEFHFEINKLREENAKLRETKEEAEKSYHQSMIDNQSMHIKLENLEYSFVGSTKTSENPSSGVSQEYTISTLLNENANLKKRMNALQEEQIQMQFKLGEATPAVPPQEEIQQLREYNEQMMKRVEALQARERELLDHLMKAQRGRTPKPK</sequence>
<keyword evidence="3 6" id="KW-0547">Nucleotide-binding</keyword>
<dbReference type="PROSITE" id="PS50067">
    <property type="entry name" value="KINESIN_MOTOR_2"/>
    <property type="match status" value="1"/>
</dbReference>
<organism evidence="11 12">
    <name type="scientific">Blepharisma stoltei</name>
    <dbReference type="NCBI Taxonomy" id="1481888"/>
    <lineage>
        <taxon>Eukaryota</taxon>
        <taxon>Sar</taxon>
        <taxon>Alveolata</taxon>
        <taxon>Ciliophora</taxon>
        <taxon>Postciliodesmatophora</taxon>
        <taxon>Heterotrichea</taxon>
        <taxon>Heterotrichida</taxon>
        <taxon>Blepharismidae</taxon>
        <taxon>Blepharisma</taxon>
    </lineage>
</organism>
<keyword evidence="7" id="KW-0493">Microtubule</keyword>
<protein>
    <recommendedName>
        <fullName evidence="7">Kinesin-like protein</fullName>
    </recommendedName>
</protein>
<dbReference type="InterPro" id="IPR001752">
    <property type="entry name" value="Kinesin_motor_dom"/>
</dbReference>
<evidence type="ECO:0000313" key="12">
    <source>
        <dbReference type="Proteomes" id="UP001162131"/>
    </source>
</evidence>
<dbReference type="GO" id="GO:0005875">
    <property type="term" value="C:microtubule associated complex"/>
    <property type="evidence" value="ECO:0007669"/>
    <property type="project" value="TreeGrafter"/>
</dbReference>
<comment type="similarity">
    <text evidence="6 7">Belongs to the TRAFAC class myosin-kinesin ATPase superfamily. Kinesin family.</text>
</comment>
<evidence type="ECO:0000256" key="6">
    <source>
        <dbReference type="PROSITE-ProRule" id="PRU00283"/>
    </source>
</evidence>
<keyword evidence="2" id="KW-0963">Cytoplasm</keyword>
<dbReference type="PROSITE" id="PS00411">
    <property type="entry name" value="KINESIN_MOTOR_1"/>
    <property type="match status" value="1"/>
</dbReference>
<dbReference type="GO" id="GO:0051231">
    <property type="term" value="P:spindle elongation"/>
    <property type="evidence" value="ECO:0007669"/>
    <property type="project" value="TreeGrafter"/>
</dbReference>
<evidence type="ECO:0000256" key="4">
    <source>
        <dbReference type="ARBA" id="ARBA00022840"/>
    </source>
</evidence>
<keyword evidence="4 6" id="KW-0067">ATP-binding</keyword>
<gene>
    <name evidence="11" type="ORF">BSTOLATCC_MIC3536</name>
</gene>
<dbReference type="GO" id="GO:0005874">
    <property type="term" value="C:microtubule"/>
    <property type="evidence" value="ECO:0007669"/>
    <property type="project" value="UniProtKB-KW"/>
</dbReference>
<keyword evidence="5 8" id="KW-0175">Coiled coil</keyword>
<evidence type="ECO:0000256" key="8">
    <source>
        <dbReference type="SAM" id="Coils"/>
    </source>
</evidence>
<proteinExistence type="inferred from homology"/>
<feature type="coiled-coil region" evidence="8">
    <location>
        <begin position="503"/>
        <end position="571"/>
    </location>
</feature>
<dbReference type="GO" id="GO:0008017">
    <property type="term" value="F:microtubule binding"/>
    <property type="evidence" value="ECO:0007669"/>
    <property type="project" value="InterPro"/>
</dbReference>
<feature type="compositionally biased region" description="Polar residues" evidence="9">
    <location>
        <begin position="1"/>
        <end position="14"/>
    </location>
</feature>
<reference evidence="11" key="1">
    <citation type="submission" date="2021-09" db="EMBL/GenBank/DDBJ databases">
        <authorList>
            <consortium name="AG Swart"/>
            <person name="Singh M."/>
            <person name="Singh A."/>
            <person name="Seah K."/>
            <person name="Emmerich C."/>
        </authorList>
    </citation>
    <scope>NUCLEOTIDE SEQUENCE</scope>
    <source>
        <strain evidence="11">ATCC30299</strain>
    </source>
</reference>
<keyword evidence="6 7" id="KW-0505">Motor protein</keyword>
<feature type="coiled-coil region" evidence="8">
    <location>
        <begin position="434"/>
        <end position="464"/>
    </location>
</feature>
<feature type="domain" description="Kinesin motor" evidence="10">
    <location>
        <begin position="35"/>
        <end position="371"/>
    </location>
</feature>
<dbReference type="SMART" id="SM00129">
    <property type="entry name" value="KISc"/>
    <property type="match status" value="1"/>
</dbReference>
<dbReference type="PANTHER" id="PTHR47969">
    <property type="entry name" value="CHROMOSOME-ASSOCIATED KINESIN KIF4A-RELATED"/>
    <property type="match status" value="1"/>
</dbReference>
<dbReference type="FunFam" id="3.40.850.10:FF:000080">
    <property type="entry name" value="Kinesin-like protein"/>
    <property type="match status" value="1"/>
</dbReference>
<dbReference type="InterPro" id="IPR036961">
    <property type="entry name" value="Kinesin_motor_dom_sf"/>
</dbReference>
<accession>A0AAU9IHI1</accession>
<evidence type="ECO:0000313" key="11">
    <source>
        <dbReference type="EMBL" id="CAG9311244.1"/>
    </source>
</evidence>
<evidence type="ECO:0000259" key="10">
    <source>
        <dbReference type="PROSITE" id="PS50067"/>
    </source>
</evidence>
<dbReference type="EMBL" id="CAJZBQ010000004">
    <property type="protein sequence ID" value="CAG9311244.1"/>
    <property type="molecule type" value="Genomic_DNA"/>
</dbReference>
<dbReference type="GO" id="GO:0007052">
    <property type="term" value="P:mitotic spindle organization"/>
    <property type="evidence" value="ECO:0007669"/>
    <property type="project" value="TreeGrafter"/>
</dbReference>
<dbReference type="InterPro" id="IPR019821">
    <property type="entry name" value="Kinesin_motor_CS"/>
</dbReference>
<dbReference type="GO" id="GO:0005524">
    <property type="term" value="F:ATP binding"/>
    <property type="evidence" value="ECO:0007669"/>
    <property type="project" value="UniProtKB-UniRule"/>
</dbReference>
<dbReference type="InterPro" id="IPR027417">
    <property type="entry name" value="P-loop_NTPase"/>
</dbReference>
<dbReference type="PRINTS" id="PR00380">
    <property type="entry name" value="KINESINHEAVY"/>
</dbReference>
<dbReference type="Proteomes" id="UP001162131">
    <property type="component" value="Unassembled WGS sequence"/>
</dbReference>
<dbReference type="Pfam" id="PF00225">
    <property type="entry name" value="Kinesin"/>
    <property type="match status" value="1"/>
</dbReference>
<feature type="region of interest" description="Disordered" evidence="9">
    <location>
        <begin position="1"/>
        <end position="28"/>
    </location>
</feature>
<evidence type="ECO:0000256" key="1">
    <source>
        <dbReference type="ARBA" id="ARBA00004496"/>
    </source>
</evidence>
<comment type="subcellular location">
    <subcellularLocation>
        <location evidence="1">Cytoplasm</location>
    </subcellularLocation>
</comment>
<keyword evidence="12" id="KW-1185">Reference proteome</keyword>